<feature type="transmembrane region" description="Helical" evidence="8">
    <location>
        <begin position="69"/>
        <end position="98"/>
    </location>
</feature>
<name>X1ALT7_9ZZZZ</name>
<evidence type="ECO:0000256" key="2">
    <source>
        <dbReference type="ARBA" id="ARBA00009749"/>
    </source>
</evidence>
<reference evidence="10" key="1">
    <citation type="journal article" date="2014" name="Front. Microbiol.">
        <title>High frequency of phylogenetically diverse reductive dehalogenase-homologous genes in deep subseafloor sedimentary metagenomes.</title>
        <authorList>
            <person name="Kawai M."/>
            <person name="Futagami T."/>
            <person name="Toyoda A."/>
            <person name="Takaki Y."/>
            <person name="Nishi S."/>
            <person name="Hori S."/>
            <person name="Arai W."/>
            <person name="Tsubouchi T."/>
            <person name="Morono Y."/>
            <person name="Uchiyama I."/>
            <person name="Ito T."/>
            <person name="Fujiyama A."/>
            <person name="Inagaki F."/>
            <person name="Takami H."/>
        </authorList>
    </citation>
    <scope>NUCLEOTIDE SEQUENCE</scope>
    <source>
        <strain evidence="10">Expedition CK06-06</strain>
    </source>
</reference>
<feature type="transmembrane region" description="Helical" evidence="8">
    <location>
        <begin position="36"/>
        <end position="57"/>
    </location>
</feature>
<keyword evidence="4 8" id="KW-0812">Transmembrane</keyword>
<gene>
    <name evidence="10" type="ORF">S01H4_21934</name>
</gene>
<evidence type="ECO:0000256" key="7">
    <source>
        <dbReference type="ARBA" id="ARBA00023136"/>
    </source>
</evidence>
<evidence type="ECO:0000256" key="5">
    <source>
        <dbReference type="ARBA" id="ARBA00022842"/>
    </source>
</evidence>
<protein>
    <recommendedName>
        <fullName evidence="9">SLC41A/MgtE integral membrane domain-containing protein</fullName>
    </recommendedName>
</protein>
<proteinExistence type="inferred from homology"/>
<dbReference type="Gene3D" id="1.10.357.20">
    <property type="entry name" value="SLC41 divalent cation transporters, integral membrane domain"/>
    <property type="match status" value="1"/>
</dbReference>
<comment type="similarity">
    <text evidence="2">Belongs to the SLC41A transporter family.</text>
</comment>
<dbReference type="GO" id="GO:0016020">
    <property type="term" value="C:membrane"/>
    <property type="evidence" value="ECO:0007669"/>
    <property type="project" value="UniProtKB-SubCell"/>
</dbReference>
<evidence type="ECO:0000256" key="3">
    <source>
        <dbReference type="ARBA" id="ARBA00022448"/>
    </source>
</evidence>
<keyword evidence="5" id="KW-0460">Magnesium</keyword>
<evidence type="ECO:0000256" key="8">
    <source>
        <dbReference type="SAM" id="Phobius"/>
    </source>
</evidence>
<keyword evidence="7 8" id="KW-0472">Membrane</keyword>
<keyword evidence="6 8" id="KW-1133">Transmembrane helix</keyword>
<keyword evidence="3" id="KW-0813">Transport</keyword>
<evidence type="ECO:0000256" key="4">
    <source>
        <dbReference type="ARBA" id="ARBA00022692"/>
    </source>
</evidence>
<dbReference type="InterPro" id="IPR006667">
    <property type="entry name" value="SLC41_membr_dom"/>
</dbReference>
<accession>X1ALT7</accession>
<evidence type="ECO:0000256" key="6">
    <source>
        <dbReference type="ARBA" id="ARBA00022989"/>
    </source>
</evidence>
<evidence type="ECO:0000256" key="1">
    <source>
        <dbReference type="ARBA" id="ARBA00004141"/>
    </source>
</evidence>
<dbReference type="EMBL" id="BART01009989">
    <property type="protein sequence ID" value="GAG83635.1"/>
    <property type="molecule type" value="Genomic_DNA"/>
</dbReference>
<dbReference type="Pfam" id="PF01769">
    <property type="entry name" value="MgtE"/>
    <property type="match status" value="1"/>
</dbReference>
<comment type="subcellular location">
    <subcellularLocation>
        <location evidence="1">Membrane</location>
        <topology evidence="1">Multi-pass membrane protein</topology>
    </subcellularLocation>
</comment>
<dbReference type="InterPro" id="IPR036739">
    <property type="entry name" value="SLC41_membr_dom_sf"/>
</dbReference>
<feature type="domain" description="SLC41A/MgtE integral membrane" evidence="9">
    <location>
        <begin position="3"/>
        <end position="126"/>
    </location>
</feature>
<comment type="caution">
    <text evidence="10">The sequence shown here is derived from an EMBL/GenBank/DDBJ whole genome shotgun (WGS) entry which is preliminary data.</text>
</comment>
<sequence>LIGDISTVLISRLTSHLYLGTLSPKIKVSDRLKQDFYGLLMTILLSLVALISLGYLLGSATGIQIVNPLLIISIIIITTLILFGLMFVLLFISSIFIFKKGKDPNNFLIPMVTSLADFLTPMLILIFIQIFI</sequence>
<organism evidence="10">
    <name type="scientific">marine sediment metagenome</name>
    <dbReference type="NCBI Taxonomy" id="412755"/>
    <lineage>
        <taxon>unclassified sequences</taxon>
        <taxon>metagenomes</taxon>
        <taxon>ecological metagenomes</taxon>
    </lineage>
</organism>
<dbReference type="SUPFAM" id="SSF161093">
    <property type="entry name" value="MgtE membrane domain-like"/>
    <property type="match status" value="1"/>
</dbReference>
<evidence type="ECO:0000259" key="9">
    <source>
        <dbReference type="Pfam" id="PF01769"/>
    </source>
</evidence>
<dbReference type="AlphaFoldDB" id="X1ALT7"/>
<evidence type="ECO:0000313" key="10">
    <source>
        <dbReference type="EMBL" id="GAG83635.1"/>
    </source>
</evidence>
<feature type="non-terminal residue" evidence="10">
    <location>
        <position position="1"/>
    </location>
</feature>
<dbReference type="GO" id="GO:0008324">
    <property type="term" value="F:monoatomic cation transmembrane transporter activity"/>
    <property type="evidence" value="ECO:0007669"/>
    <property type="project" value="InterPro"/>
</dbReference>
<feature type="transmembrane region" description="Helical" evidence="8">
    <location>
        <begin position="107"/>
        <end position="131"/>
    </location>
</feature>